<dbReference type="InterPro" id="IPR036259">
    <property type="entry name" value="MFS_trans_sf"/>
</dbReference>
<feature type="transmembrane region" description="Helical" evidence="6">
    <location>
        <begin position="447"/>
        <end position="470"/>
    </location>
</feature>
<comment type="subcellular location">
    <subcellularLocation>
        <location evidence="1">Membrane</location>
        <topology evidence="1">Multi-pass membrane protein</topology>
    </subcellularLocation>
</comment>
<feature type="transmembrane region" description="Helical" evidence="6">
    <location>
        <begin position="414"/>
        <end position="435"/>
    </location>
</feature>
<dbReference type="InterPro" id="IPR020846">
    <property type="entry name" value="MFS_dom"/>
</dbReference>
<feature type="transmembrane region" description="Helical" evidence="6">
    <location>
        <begin position="482"/>
        <end position="502"/>
    </location>
</feature>
<dbReference type="GO" id="GO:0022857">
    <property type="term" value="F:transmembrane transporter activity"/>
    <property type="evidence" value="ECO:0007669"/>
    <property type="project" value="InterPro"/>
</dbReference>
<feature type="transmembrane region" description="Helical" evidence="6">
    <location>
        <begin position="569"/>
        <end position="591"/>
    </location>
</feature>
<dbReference type="CDD" id="cd17323">
    <property type="entry name" value="MFS_Tpo1_MDR_like"/>
    <property type="match status" value="1"/>
</dbReference>
<feature type="region of interest" description="Disordered" evidence="5">
    <location>
        <begin position="844"/>
        <end position="872"/>
    </location>
</feature>
<keyword evidence="3 6" id="KW-1133">Transmembrane helix</keyword>
<keyword evidence="2 6" id="KW-0812">Transmembrane</keyword>
<evidence type="ECO:0000256" key="4">
    <source>
        <dbReference type="ARBA" id="ARBA00023136"/>
    </source>
</evidence>
<reference evidence="9" key="1">
    <citation type="submission" date="2022-07" db="EMBL/GenBank/DDBJ databases">
        <title>Genome Sequence of Leucocoprinus birnbaumii.</title>
        <authorList>
            <person name="Buettner E."/>
        </authorList>
    </citation>
    <scope>NUCLEOTIDE SEQUENCE</scope>
    <source>
        <strain evidence="9">VT141</strain>
    </source>
</reference>
<evidence type="ECO:0000256" key="1">
    <source>
        <dbReference type="ARBA" id="ARBA00004141"/>
    </source>
</evidence>
<keyword evidence="10" id="KW-1185">Reference proteome</keyword>
<protein>
    <recommendedName>
        <fullName evidence="11">Major facilitator superfamily (MFS) profile domain-containing protein</fullName>
    </recommendedName>
</protein>
<accession>A0AAD5YNG9</accession>
<dbReference type="PANTHER" id="PTHR23502:SF60">
    <property type="entry name" value="MAJOR FACILITATOR SUPERFAMILY (MFS) PROFILE DOMAIN-CONTAINING PROTEIN-RELATED"/>
    <property type="match status" value="1"/>
</dbReference>
<feature type="transmembrane region" description="Helical" evidence="6">
    <location>
        <begin position="734"/>
        <end position="758"/>
    </location>
</feature>
<dbReference type="Gene3D" id="3.30.710.10">
    <property type="entry name" value="Potassium Channel Kv1.1, Chain A"/>
    <property type="match status" value="1"/>
</dbReference>
<evidence type="ECO:0000256" key="6">
    <source>
        <dbReference type="SAM" id="Phobius"/>
    </source>
</evidence>
<feature type="compositionally biased region" description="Polar residues" evidence="5">
    <location>
        <begin position="844"/>
        <end position="865"/>
    </location>
</feature>
<feature type="transmembrane region" description="Helical" evidence="6">
    <location>
        <begin position="770"/>
        <end position="793"/>
    </location>
</feature>
<dbReference type="InterPro" id="IPR000210">
    <property type="entry name" value="BTB/POZ_dom"/>
</dbReference>
<evidence type="ECO:0000313" key="9">
    <source>
        <dbReference type="EMBL" id="KAJ3563146.1"/>
    </source>
</evidence>
<keyword evidence="4 6" id="KW-0472">Membrane</keyword>
<evidence type="ECO:0000256" key="2">
    <source>
        <dbReference type="ARBA" id="ARBA00022692"/>
    </source>
</evidence>
<evidence type="ECO:0000313" key="10">
    <source>
        <dbReference type="Proteomes" id="UP001213000"/>
    </source>
</evidence>
<sequence length="872" mass="96232">MASTVTHDETYYFEDGSCVLSVEGYLFNLHRSTLRRHSGFFRDMFAIPQEALIRNGRSTFEGESDENPILCNDNVEAFRSWCWVLYAGFNELEVAKEGHHFTDKTYTHIASLSHKYACDSIEKWARELLDAKLDQAVGQTQNAIKKSTLEYIVRTSMQCGWVETQKSSEKLLLRYTGGTAASLSKMLRFAESVCSPQLKARAFYTFLSAIGWNVCPAPTGGISLDLLSEDSTAQVWWDPWATLTDKEKITLYRGFRGLSRLQEQLRLMPQLTGGDYPCSCNQYNSLRSRWDRHVLESSHIKGPKEFLIEVESLLWFIYHLQVALDFLVRMPSHHDSEATWPDSPNTFVSRFSGTEMKEPSMKHPVDSSAPSTPEVTTFKALRFKPNKDPLQEEMDKNWEVDPDNALNWSNGKKWAMTIIASLHAFCPVLASAMMAPGLPSVALKYGIADPTVVALTLSIFFLSYGIGPLFFGSLSEIYGRTWVLHIANIVTTGFTLGCAFSPNTSALIIFRLLSGFTGGASLAVGGGIIPDMFAEADRGASAGVFMLGMLIGPVIGPVAGGFITQKAGIKWVFIVLACFGAFTSMIGIPFFRETYGPIIRLQKAKRSDDPEALQRVYASFPHANQDKFHYVMLNLVRPISLLCRSLICFMFSLYLALTYGFNVGIGGLTFLGLGLGFASATIFGAKFVDRSYAHFSSKNGGVGKPEMRIPCALVGAVIIPVGVFWYGWSAQAEIHWIMPIIGSAIFGFGMLVYTLTYLPIQLYLIDTFNAYTASAIAAFSLFRSWLGFAFPLFGTQMLEAMGQGGGFSLMAGLAIVLGIPFPVWIYFKGEGMRARNPLTSASVKSRSQPITVVSDASKTQASGASRGSKESC</sequence>
<dbReference type="Gene3D" id="1.20.1250.20">
    <property type="entry name" value="MFS general substrate transporter like domains"/>
    <property type="match status" value="1"/>
</dbReference>
<dbReference type="Pfam" id="PF07690">
    <property type="entry name" value="MFS_1"/>
    <property type="match status" value="1"/>
</dbReference>
<dbReference type="InterPro" id="IPR011333">
    <property type="entry name" value="SKP1/BTB/POZ_sf"/>
</dbReference>
<dbReference type="PROSITE" id="PS50850">
    <property type="entry name" value="MFS"/>
    <property type="match status" value="1"/>
</dbReference>
<comment type="caution">
    <text evidence="9">The sequence shown here is derived from an EMBL/GenBank/DDBJ whole genome shotgun (WGS) entry which is preliminary data.</text>
</comment>
<dbReference type="Proteomes" id="UP001213000">
    <property type="component" value="Unassembled WGS sequence"/>
</dbReference>
<organism evidence="9 10">
    <name type="scientific">Leucocoprinus birnbaumii</name>
    <dbReference type="NCBI Taxonomy" id="56174"/>
    <lineage>
        <taxon>Eukaryota</taxon>
        <taxon>Fungi</taxon>
        <taxon>Dikarya</taxon>
        <taxon>Basidiomycota</taxon>
        <taxon>Agaricomycotina</taxon>
        <taxon>Agaricomycetes</taxon>
        <taxon>Agaricomycetidae</taxon>
        <taxon>Agaricales</taxon>
        <taxon>Agaricineae</taxon>
        <taxon>Agaricaceae</taxon>
        <taxon>Leucocoprinus</taxon>
    </lineage>
</organism>
<dbReference type="PANTHER" id="PTHR23502">
    <property type="entry name" value="MAJOR FACILITATOR SUPERFAMILY"/>
    <property type="match status" value="1"/>
</dbReference>
<feature type="transmembrane region" description="Helical" evidence="6">
    <location>
        <begin position="805"/>
        <end position="827"/>
    </location>
</feature>
<evidence type="ECO:0000259" key="7">
    <source>
        <dbReference type="PROSITE" id="PS50097"/>
    </source>
</evidence>
<proteinExistence type="predicted"/>
<feature type="domain" description="Major facilitator superfamily (MFS) profile" evidence="8">
    <location>
        <begin position="416"/>
        <end position="830"/>
    </location>
</feature>
<evidence type="ECO:0000259" key="8">
    <source>
        <dbReference type="PROSITE" id="PS50850"/>
    </source>
</evidence>
<feature type="transmembrane region" description="Helical" evidence="6">
    <location>
        <begin position="508"/>
        <end position="530"/>
    </location>
</feature>
<feature type="domain" description="BTB" evidence="7">
    <location>
        <begin position="16"/>
        <end position="45"/>
    </location>
</feature>
<gene>
    <name evidence="9" type="ORF">NP233_g9130</name>
</gene>
<dbReference type="InterPro" id="IPR011701">
    <property type="entry name" value="MFS"/>
</dbReference>
<feature type="transmembrane region" description="Helical" evidence="6">
    <location>
        <begin position="641"/>
        <end position="661"/>
    </location>
</feature>
<evidence type="ECO:0008006" key="11">
    <source>
        <dbReference type="Google" id="ProtNLM"/>
    </source>
</evidence>
<dbReference type="PROSITE" id="PS50097">
    <property type="entry name" value="BTB"/>
    <property type="match status" value="1"/>
</dbReference>
<feature type="transmembrane region" description="Helical" evidence="6">
    <location>
        <begin position="542"/>
        <end position="563"/>
    </location>
</feature>
<dbReference type="EMBL" id="JANIEX010000791">
    <property type="protein sequence ID" value="KAJ3563146.1"/>
    <property type="molecule type" value="Genomic_DNA"/>
</dbReference>
<dbReference type="AlphaFoldDB" id="A0AAD5YNG9"/>
<dbReference type="SUPFAM" id="SSF103473">
    <property type="entry name" value="MFS general substrate transporter"/>
    <property type="match status" value="1"/>
</dbReference>
<feature type="transmembrane region" description="Helical" evidence="6">
    <location>
        <begin position="709"/>
        <end position="728"/>
    </location>
</feature>
<name>A0AAD5YNG9_9AGAR</name>
<dbReference type="GO" id="GO:0005886">
    <property type="term" value="C:plasma membrane"/>
    <property type="evidence" value="ECO:0007669"/>
    <property type="project" value="TreeGrafter"/>
</dbReference>
<evidence type="ECO:0000256" key="3">
    <source>
        <dbReference type="ARBA" id="ARBA00022989"/>
    </source>
</evidence>
<evidence type="ECO:0000256" key="5">
    <source>
        <dbReference type="SAM" id="MobiDB-lite"/>
    </source>
</evidence>
<feature type="transmembrane region" description="Helical" evidence="6">
    <location>
        <begin position="667"/>
        <end position="688"/>
    </location>
</feature>